<dbReference type="PROSITE" id="PS50931">
    <property type="entry name" value="HTH_LYSR"/>
    <property type="match status" value="1"/>
</dbReference>
<evidence type="ECO:0000313" key="3">
    <source>
        <dbReference type="EMBL" id="RIT34782.1"/>
    </source>
</evidence>
<evidence type="ECO:0000313" key="4">
    <source>
        <dbReference type="Proteomes" id="UP000284557"/>
    </source>
</evidence>
<evidence type="ECO:0000259" key="2">
    <source>
        <dbReference type="PROSITE" id="PS50931"/>
    </source>
</evidence>
<sequence>MEFRWKQADLVEEVVDLVRQPSGGVTGARQPRPARQSPRRPHPRPRRPQPDTAILAPTIIRPALEGIGGRDRLERFAEASQYRTMTIAGERLSVHQFTLVNQINRIERELGTKLLVRAERGRPTRLIDTGAGVVAAVRAYARQGGPA</sequence>
<dbReference type="Gene3D" id="1.10.10.10">
    <property type="entry name" value="Winged helix-like DNA-binding domain superfamily/Winged helix DNA-binding domain"/>
    <property type="match status" value="1"/>
</dbReference>
<dbReference type="InterPro" id="IPR036388">
    <property type="entry name" value="WH-like_DNA-bd_sf"/>
</dbReference>
<reference evidence="3 4" key="1">
    <citation type="submission" date="2018-08" db="EMBL/GenBank/DDBJ databases">
        <title>Linezolid Resistance in Mycobacterium abscessus: MIC Distribution and Comprehensive Investigation of Resistance Mechanisms.</title>
        <authorList>
            <person name="Ye M."/>
            <person name="Xu L."/>
            <person name="Zou Y."/>
            <person name="Li B."/>
            <person name="Guo Q."/>
            <person name="Zhang Y."/>
            <person name="Zhan M."/>
            <person name="Xu B."/>
            <person name="Yu F."/>
            <person name="Zhang Z."/>
            <person name="Chu H."/>
        </authorList>
    </citation>
    <scope>NUCLEOTIDE SEQUENCE [LARGE SCALE GENOMIC DNA]</scope>
    <source>
        <strain evidence="3 4">G143</strain>
    </source>
</reference>
<feature type="compositionally biased region" description="Basic residues" evidence="1">
    <location>
        <begin position="37"/>
        <end position="47"/>
    </location>
</feature>
<dbReference type="Pfam" id="PF00126">
    <property type="entry name" value="HTH_1"/>
    <property type="match status" value="1"/>
</dbReference>
<evidence type="ECO:0000256" key="1">
    <source>
        <dbReference type="SAM" id="MobiDB-lite"/>
    </source>
</evidence>
<dbReference type="EMBL" id="QXBN01000016">
    <property type="protein sequence ID" value="RIT34782.1"/>
    <property type="molecule type" value="Genomic_DNA"/>
</dbReference>
<protein>
    <submittedName>
        <fullName evidence="3">LysR family transcriptional regulator</fullName>
    </submittedName>
</protein>
<dbReference type="InterPro" id="IPR000847">
    <property type="entry name" value="LysR_HTH_N"/>
</dbReference>
<feature type="region of interest" description="Disordered" evidence="1">
    <location>
        <begin position="20"/>
        <end position="58"/>
    </location>
</feature>
<accession>A0ABD7HKF5</accession>
<dbReference type="SUPFAM" id="SSF46785">
    <property type="entry name" value="Winged helix' DNA-binding domain"/>
    <property type="match status" value="1"/>
</dbReference>
<gene>
    <name evidence="3" type="ORF">D2E76_19390</name>
</gene>
<proteinExistence type="predicted"/>
<name>A0ABD7HKF5_9MYCO</name>
<dbReference type="InterPro" id="IPR036390">
    <property type="entry name" value="WH_DNA-bd_sf"/>
</dbReference>
<dbReference type="AlphaFoldDB" id="A0ABD7HKF5"/>
<feature type="domain" description="HTH lysR-type" evidence="2">
    <location>
        <begin position="73"/>
        <end position="124"/>
    </location>
</feature>
<comment type="caution">
    <text evidence="3">The sequence shown here is derived from an EMBL/GenBank/DDBJ whole genome shotgun (WGS) entry which is preliminary data.</text>
</comment>
<organism evidence="3 4">
    <name type="scientific">Mycobacteroides abscessus</name>
    <dbReference type="NCBI Taxonomy" id="36809"/>
    <lineage>
        <taxon>Bacteria</taxon>
        <taxon>Bacillati</taxon>
        <taxon>Actinomycetota</taxon>
        <taxon>Actinomycetes</taxon>
        <taxon>Mycobacteriales</taxon>
        <taxon>Mycobacteriaceae</taxon>
        <taxon>Mycobacteroides</taxon>
    </lineage>
</organism>
<dbReference type="Proteomes" id="UP000284557">
    <property type="component" value="Unassembled WGS sequence"/>
</dbReference>